<dbReference type="EnsemblMetazoa" id="ACON008714-RA">
    <property type="protein sequence ID" value="ACON008714-PA"/>
    <property type="gene ID" value="ACON008714"/>
</dbReference>
<dbReference type="PANTHER" id="PTHR30612">
    <property type="entry name" value="SECA INNER MEMBRANE COMPONENT OF SEC PROTEIN SECRETION SYSTEM"/>
    <property type="match status" value="1"/>
</dbReference>
<dbReference type="InterPro" id="IPR014018">
    <property type="entry name" value="SecA_motor_DEAD"/>
</dbReference>
<dbReference type="PROSITE" id="PS51196">
    <property type="entry name" value="SECA_MOTOR_DEAD"/>
    <property type="match status" value="1"/>
</dbReference>
<dbReference type="InterPro" id="IPR011115">
    <property type="entry name" value="SecA_DEAD"/>
</dbReference>
<dbReference type="VEuPathDB" id="VectorBase:ACMO_008340"/>
<keyword evidence="6" id="KW-1185">Reference proteome</keyword>
<evidence type="ECO:0000313" key="6">
    <source>
        <dbReference type="Proteomes" id="UP001105220"/>
    </source>
</evidence>
<evidence type="ECO:0000259" key="4">
    <source>
        <dbReference type="PROSITE" id="PS51196"/>
    </source>
</evidence>
<feature type="domain" description="Helicase ATP-binding" evidence="3">
    <location>
        <begin position="26"/>
        <end position="259"/>
    </location>
</feature>
<dbReference type="GO" id="GO:0006886">
    <property type="term" value="P:intracellular protein transport"/>
    <property type="evidence" value="ECO:0007669"/>
    <property type="project" value="InterPro"/>
</dbReference>
<dbReference type="VEuPathDB" id="VectorBase:ACON008714"/>
<dbReference type="Gene3D" id="3.40.50.300">
    <property type="entry name" value="P-loop containing nucleotide triphosphate hydrolases"/>
    <property type="match status" value="2"/>
</dbReference>
<proteinExistence type="predicted"/>
<protein>
    <submittedName>
        <fullName evidence="5">Uncharacterized protein</fullName>
    </submittedName>
</protein>
<reference evidence="5" key="2">
    <citation type="submission" date="2020-05" db="UniProtKB">
        <authorList>
            <consortium name="EnsemblMetazoa"/>
        </authorList>
    </citation>
    <scope>IDENTIFICATION</scope>
    <source>
        <strain evidence="5">Ngousso</strain>
    </source>
</reference>
<name>A0A6E8VW04_ANOCL</name>
<dbReference type="SMART" id="SM00957">
    <property type="entry name" value="SecA_DEAD"/>
    <property type="match status" value="1"/>
</dbReference>
<dbReference type="VEuPathDB" id="VectorBase:ACON2_042723"/>
<dbReference type="GO" id="GO:0005524">
    <property type="term" value="F:ATP binding"/>
    <property type="evidence" value="ECO:0007669"/>
    <property type="project" value="InterPro"/>
</dbReference>
<accession>A0A6E8VW04</accession>
<dbReference type="AlphaFoldDB" id="A0A6E8VW04"/>
<sequence length="363" mass="41161">MLAVIDRAIELKRGFRLRDTQRLTVLALLANDKSTLAQVSTGEGKTIIVVAITIIKVLLGEKVDIITSSSVLAKRDADENKDMYELFGLSASHNCSEVLEERKEAYSSNQIIYGDLGNFQRDYLLDRVYGKNVLGDRSFQNVIVDEVDSMLLDKGNNILYLSHDIAGMDKLESVFVFIWQMVNNSTDQTEDVSSQWDEAMHQFLQLKHGCKLSTLSLKAVFISNVTYFKEYELLYGLTGTLGTNEERDLLKKIHDVDFVTVPTFKMKQFEEYGSIICSSSEDWKQEIRQEVTKLINTEKRSVLIICETVQDVEALQLTLGSEEHKNLHIYKRDYEKLTIPKDGLQSGHIIIATNLAGRGTDIK</sequence>
<keyword evidence="1" id="KW-0653">Protein transport</keyword>
<dbReference type="PANTHER" id="PTHR30612:SF0">
    <property type="entry name" value="CHLOROPLAST PROTEIN-TRANSPORTING ATPASE"/>
    <property type="match status" value="1"/>
</dbReference>
<dbReference type="GO" id="GO:0016020">
    <property type="term" value="C:membrane"/>
    <property type="evidence" value="ECO:0007669"/>
    <property type="project" value="InterPro"/>
</dbReference>
<dbReference type="PROSITE" id="PS51192">
    <property type="entry name" value="HELICASE_ATP_BIND_1"/>
    <property type="match status" value="1"/>
</dbReference>
<dbReference type="InterPro" id="IPR027417">
    <property type="entry name" value="P-loop_NTPase"/>
</dbReference>
<keyword evidence="1" id="KW-0813">Transport</keyword>
<feature type="domain" description="SecA family profile" evidence="4">
    <location>
        <begin position="1"/>
        <end position="363"/>
    </location>
</feature>
<organism evidence="5 6">
    <name type="scientific">Anopheles coluzzii</name>
    <name type="common">African malaria mosquito</name>
    <dbReference type="NCBI Taxonomy" id="1518534"/>
    <lineage>
        <taxon>Eukaryota</taxon>
        <taxon>Metazoa</taxon>
        <taxon>Ecdysozoa</taxon>
        <taxon>Arthropoda</taxon>
        <taxon>Hexapoda</taxon>
        <taxon>Insecta</taxon>
        <taxon>Pterygota</taxon>
        <taxon>Neoptera</taxon>
        <taxon>Endopterygota</taxon>
        <taxon>Diptera</taxon>
        <taxon>Nematocera</taxon>
        <taxon>Culicoidea</taxon>
        <taxon>Culicidae</taxon>
        <taxon>Anophelinae</taxon>
        <taxon>Anopheles</taxon>
    </lineage>
</organism>
<evidence type="ECO:0000256" key="2">
    <source>
        <dbReference type="ARBA" id="ARBA00023010"/>
    </source>
</evidence>
<dbReference type="GO" id="GO:0006605">
    <property type="term" value="P:protein targeting"/>
    <property type="evidence" value="ECO:0007669"/>
    <property type="project" value="InterPro"/>
</dbReference>
<evidence type="ECO:0000256" key="1">
    <source>
        <dbReference type="ARBA" id="ARBA00022927"/>
    </source>
</evidence>
<dbReference type="SUPFAM" id="SSF52540">
    <property type="entry name" value="P-loop containing nucleoside triphosphate hydrolases"/>
    <property type="match status" value="2"/>
</dbReference>
<dbReference type="Proteomes" id="UP001105220">
    <property type="component" value="Unplaced"/>
</dbReference>
<evidence type="ECO:0000259" key="3">
    <source>
        <dbReference type="PROSITE" id="PS51192"/>
    </source>
</evidence>
<dbReference type="Pfam" id="PF07517">
    <property type="entry name" value="SecA_DEAD"/>
    <property type="match status" value="1"/>
</dbReference>
<reference key="1">
    <citation type="journal article" date="2019" name="Genes (Basel)">
        <title>A High-Quality De novo Genome Assembly from a Single Mosquito Using PacBio Sequencing.</title>
        <authorList>
            <person name="Kingan S.B."/>
            <person name="Heaton H."/>
            <person name="Cudini J."/>
            <person name="Lambert C.C."/>
            <person name="Baybayan P."/>
            <person name="Galvin B.D."/>
            <person name="Durbin R."/>
            <person name="Korlach J."/>
            <person name="Lawniczak M.K.N."/>
        </authorList>
    </citation>
    <scope>NUCLEOTIDE SEQUENCE [LARGE SCALE GENOMIC DNA]</scope>
    <source>
        <strain>Mali-NIH</strain>
    </source>
</reference>
<dbReference type="InterPro" id="IPR014001">
    <property type="entry name" value="Helicase_ATP-bd"/>
</dbReference>
<evidence type="ECO:0000313" key="5">
    <source>
        <dbReference type="EnsemblMetazoa" id="ACON008714-PA"/>
    </source>
</evidence>
<dbReference type="GO" id="GO:0017038">
    <property type="term" value="P:protein import"/>
    <property type="evidence" value="ECO:0007669"/>
    <property type="project" value="InterPro"/>
</dbReference>
<dbReference type="InterPro" id="IPR000185">
    <property type="entry name" value="SecA"/>
</dbReference>
<keyword evidence="2" id="KW-0811">Translocation</keyword>